<dbReference type="AlphaFoldDB" id="A0A0U1QRP1"/>
<gene>
    <name evidence="1" type="ORF">SINU_02610</name>
</gene>
<proteinExistence type="predicted"/>
<protein>
    <submittedName>
        <fullName evidence="1">Uncharacterized protein</fullName>
    </submittedName>
</protein>
<dbReference type="EMBL" id="AFVQ02000036">
    <property type="protein sequence ID" value="KLI03473.1"/>
    <property type="molecule type" value="Genomic_DNA"/>
</dbReference>
<reference evidence="1 2" key="1">
    <citation type="journal article" date="2011" name="J. Bacteriol.">
        <title>Draft genome sequence of Sporolactobacillus inulinus strain CASD, an efficient D-lactic acid-producing bacterium with high-concentration lactate tolerance capability.</title>
        <authorList>
            <person name="Yu B."/>
            <person name="Su F."/>
            <person name="Wang L."/>
            <person name="Xu K."/>
            <person name="Zhao B."/>
            <person name="Xu P."/>
        </authorList>
    </citation>
    <scope>NUCLEOTIDE SEQUENCE [LARGE SCALE GENOMIC DNA]</scope>
    <source>
        <strain evidence="1 2">CASD</strain>
    </source>
</reference>
<accession>A0A0U1QRP1</accession>
<dbReference type="Proteomes" id="UP000035553">
    <property type="component" value="Unassembled WGS sequence"/>
</dbReference>
<evidence type="ECO:0000313" key="2">
    <source>
        <dbReference type="Proteomes" id="UP000035553"/>
    </source>
</evidence>
<keyword evidence="2" id="KW-1185">Reference proteome</keyword>
<feature type="non-terminal residue" evidence="1">
    <location>
        <position position="1"/>
    </location>
</feature>
<name>A0A0U1QRP1_9BACL</name>
<organism evidence="1 2">
    <name type="scientific">Sporolactobacillus inulinus CASD</name>
    <dbReference type="NCBI Taxonomy" id="1069536"/>
    <lineage>
        <taxon>Bacteria</taxon>
        <taxon>Bacillati</taxon>
        <taxon>Bacillota</taxon>
        <taxon>Bacilli</taxon>
        <taxon>Bacillales</taxon>
        <taxon>Sporolactobacillaceae</taxon>
        <taxon>Sporolactobacillus</taxon>
    </lineage>
</organism>
<evidence type="ECO:0000313" key="1">
    <source>
        <dbReference type="EMBL" id="KLI03473.1"/>
    </source>
</evidence>
<sequence length="64" mass="7068">RKTRKRETPAGVQAKGDPADQLRVRGGSWTVRGKRAAEVSFVHNAEATASCGSKDRAYFARFFL</sequence>
<comment type="caution">
    <text evidence="1">The sequence shown here is derived from an EMBL/GenBank/DDBJ whole genome shotgun (WGS) entry which is preliminary data.</text>
</comment>